<dbReference type="AlphaFoldDB" id="A0A4R0XTY5"/>
<name>A0A4R0XTY5_9MOLU</name>
<evidence type="ECO:0000313" key="3">
    <source>
        <dbReference type="Proteomes" id="UP000294192"/>
    </source>
</evidence>
<keyword evidence="1" id="KW-0472">Membrane</keyword>
<dbReference type="PROSITE" id="PS51257">
    <property type="entry name" value="PROKAR_LIPOPROTEIN"/>
    <property type="match status" value="1"/>
</dbReference>
<evidence type="ECO:0000256" key="1">
    <source>
        <dbReference type="SAM" id="Phobius"/>
    </source>
</evidence>
<sequence>MKNLSKIPKYVSFLFVSIGCIVILTIFSIGNMNIEEYITTTVIISKNGVNKLLVNASDMMEIKGMKKLRLRVRSSFYDVTVQSVENKENGKVEITLTEENSNFITSSTLEARIIYSSISVWQKIISR</sequence>
<feature type="transmembrane region" description="Helical" evidence="1">
    <location>
        <begin position="12"/>
        <end position="30"/>
    </location>
</feature>
<evidence type="ECO:0000313" key="2">
    <source>
        <dbReference type="EMBL" id="TCG11119.1"/>
    </source>
</evidence>
<comment type="caution">
    <text evidence="2">The sequence shown here is derived from an EMBL/GenBank/DDBJ whole genome shotgun (WGS) entry which is preliminary data.</text>
</comment>
<reference evidence="2 3" key="1">
    <citation type="submission" date="2018-02" db="EMBL/GenBank/DDBJ databases">
        <title>Mycoplasma marinum and Mycoplasma todarodis sp. nov., moderately halophilic and psychrotolerant mycoplasmas isolated from cephalopods.</title>
        <authorList>
            <person name="Viver T."/>
        </authorList>
    </citation>
    <scope>NUCLEOTIDE SEQUENCE [LARGE SCALE GENOMIC DNA]</scope>
    <source>
        <strain evidence="2 3">PE</strain>
    </source>
</reference>
<proteinExistence type="predicted"/>
<gene>
    <name evidence="2" type="ORF">C4B24_02895</name>
</gene>
<keyword evidence="3" id="KW-1185">Reference proteome</keyword>
<keyword evidence="1" id="KW-0812">Transmembrane</keyword>
<dbReference type="NCBIfam" id="NF045999">
    <property type="entry name" value="MAG1140_fam"/>
    <property type="match status" value="1"/>
</dbReference>
<organism evidence="2 3">
    <name type="scientific">Mycoplasma marinum</name>
    <dbReference type="NCBI Taxonomy" id="1937190"/>
    <lineage>
        <taxon>Bacteria</taxon>
        <taxon>Bacillati</taxon>
        <taxon>Mycoplasmatota</taxon>
        <taxon>Mollicutes</taxon>
        <taxon>Mycoplasmataceae</taxon>
        <taxon>Mycoplasma</taxon>
    </lineage>
</organism>
<dbReference type="Proteomes" id="UP000294192">
    <property type="component" value="Unassembled WGS sequence"/>
</dbReference>
<dbReference type="OrthoDB" id="9922013at2"/>
<protein>
    <submittedName>
        <fullName evidence="2">Uncharacterized protein</fullName>
    </submittedName>
</protein>
<dbReference type="RefSeq" id="WP_131599165.1">
    <property type="nucleotide sequence ID" value="NZ_CBDBYK010000014.1"/>
</dbReference>
<keyword evidence="1" id="KW-1133">Transmembrane helix</keyword>
<accession>A0A4R0XTY5</accession>
<dbReference type="EMBL" id="PSZO01000012">
    <property type="protein sequence ID" value="TCG11119.1"/>
    <property type="molecule type" value="Genomic_DNA"/>
</dbReference>